<evidence type="ECO:0000313" key="3">
    <source>
        <dbReference type="EMBL" id="CAA9530062.1"/>
    </source>
</evidence>
<dbReference type="PANTHER" id="PTHR38075:SF1">
    <property type="entry name" value="DUF4139 DOMAIN-CONTAINING PROTEIN"/>
    <property type="match status" value="1"/>
</dbReference>
<dbReference type="AlphaFoldDB" id="A0A6J4TR16"/>
<feature type="compositionally biased region" description="Pro residues" evidence="1">
    <location>
        <begin position="301"/>
        <end position="310"/>
    </location>
</feature>
<dbReference type="PANTHER" id="PTHR38075">
    <property type="entry name" value="DUF4139 DOMAIN-CONTAINING PROTEIN"/>
    <property type="match status" value="1"/>
</dbReference>
<feature type="signal peptide" evidence="2">
    <location>
        <begin position="1"/>
        <end position="19"/>
    </location>
</feature>
<organism evidence="3">
    <name type="scientific">uncultured Sphingomonas sp</name>
    <dbReference type="NCBI Taxonomy" id="158754"/>
    <lineage>
        <taxon>Bacteria</taxon>
        <taxon>Pseudomonadati</taxon>
        <taxon>Pseudomonadota</taxon>
        <taxon>Alphaproteobacteria</taxon>
        <taxon>Sphingomonadales</taxon>
        <taxon>Sphingomonadaceae</taxon>
        <taxon>Sphingomonas</taxon>
        <taxon>environmental samples</taxon>
    </lineage>
</organism>
<feature type="chain" id="PRO_5026701460" description="DUF4139 domain-containing protein" evidence="2">
    <location>
        <begin position="20"/>
        <end position="501"/>
    </location>
</feature>
<protein>
    <recommendedName>
        <fullName evidence="4">DUF4139 domain-containing protein</fullName>
    </recommendedName>
</protein>
<proteinExistence type="predicted"/>
<keyword evidence="2" id="KW-0732">Signal</keyword>
<evidence type="ECO:0000256" key="1">
    <source>
        <dbReference type="SAM" id="MobiDB-lite"/>
    </source>
</evidence>
<reference evidence="3" key="1">
    <citation type="submission" date="2020-02" db="EMBL/GenBank/DDBJ databases">
        <authorList>
            <person name="Meier V. D."/>
        </authorList>
    </citation>
    <scope>NUCLEOTIDE SEQUENCE</scope>
    <source>
        <strain evidence="3">AVDCRST_MAG62</strain>
    </source>
</reference>
<feature type="region of interest" description="Disordered" evidence="1">
    <location>
        <begin position="297"/>
        <end position="317"/>
    </location>
</feature>
<gene>
    <name evidence="3" type="ORF">AVDCRST_MAG62-1786</name>
</gene>
<evidence type="ECO:0008006" key="4">
    <source>
        <dbReference type="Google" id="ProtNLM"/>
    </source>
</evidence>
<accession>A0A6J4TR16</accession>
<name>A0A6J4TR16_9SPHN</name>
<dbReference type="EMBL" id="CADCWB010000221">
    <property type="protein sequence ID" value="CAA9530062.1"/>
    <property type="molecule type" value="Genomic_DNA"/>
</dbReference>
<sequence>MRPLATILLLLLAATPVDAAVVTSSAPERVAVTLYRAPDRSPETPMDLQWLNGFALVSEVRRVTLPAGESHLRFEGVAGGILPQSAIVTGLPGAVVEKNRDAYLLSAASLVERSLGRRVHLRRTDRATGRVREQEAVIRSGSRGALVLQTGAGFEALRCSGLGETITYDGVPEGLSAKPTLSVRTRATRPVEATVTLSYLSYGFDWQANYVATLNPAGDRMDLFAWLTLANGDETSFRDASTQAVAGRVNQQRIWQERASAEPLNLQCWPGGITSDIPTEVNAISEEIVVTGSRISYSAAAPPPPPPPPSPERDGMEAAQEELGDLKLYRIPEPVTVSANSQKQVRFLERRSVPVEFVYRAAAASEGLGWGAVTRVLLLKNRKDGPLGVPLPGGELLLFASGAARPLLLGQGGLPDKAVGETAEVELGPAWGVRNRLVRLDKNRFELTATNDGPRPVRLELWLPHQVRHAGVIKRDGNWLWTVTLPANGARSLTFPAPREG</sequence>
<evidence type="ECO:0000256" key="2">
    <source>
        <dbReference type="SAM" id="SignalP"/>
    </source>
</evidence>